<dbReference type="NCBIfam" id="TIGR03084">
    <property type="entry name" value="TIGR03084 family metal-binding protein"/>
    <property type="match status" value="1"/>
</dbReference>
<dbReference type="AlphaFoldDB" id="A0A160TSQ8"/>
<dbReference type="EMBL" id="CZRL01000064">
    <property type="protein sequence ID" value="CUS51514.1"/>
    <property type="molecule type" value="Genomic_DNA"/>
</dbReference>
<dbReference type="Pfam" id="PF11716">
    <property type="entry name" value="MDMPI_N"/>
    <property type="match status" value="1"/>
</dbReference>
<name>A0A160TSQ8_9ZZZZ</name>
<gene>
    <name evidence="2" type="ORF">MGWOODY_XGa2329</name>
</gene>
<feature type="domain" description="Mycothiol-dependent maleylpyruvate isomerase metal-binding" evidence="1">
    <location>
        <begin position="8"/>
        <end position="145"/>
    </location>
</feature>
<accession>A0A160TSQ8</accession>
<dbReference type="Gene3D" id="1.20.120.450">
    <property type="entry name" value="dinb family like domain"/>
    <property type="match status" value="1"/>
</dbReference>
<dbReference type="InterPro" id="IPR017518">
    <property type="entry name" value="CHP03084"/>
</dbReference>
<reference evidence="2" key="1">
    <citation type="submission" date="2015-10" db="EMBL/GenBank/DDBJ databases">
        <authorList>
            <person name="Gilbert D.G."/>
        </authorList>
    </citation>
    <scope>NUCLEOTIDE SEQUENCE</scope>
</reference>
<dbReference type="InterPro" id="IPR024344">
    <property type="entry name" value="MDMPI_metal-binding"/>
</dbReference>
<evidence type="ECO:0000313" key="2">
    <source>
        <dbReference type="EMBL" id="CUS51514.1"/>
    </source>
</evidence>
<dbReference type="SUPFAM" id="SSF109854">
    <property type="entry name" value="DinB/YfiT-like putative metalloenzymes"/>
    <property type="match status" value="1"/>
</dbReference>
<organism evidence="2">
    <name type="scientific">hydrothermal vent metagenome</name>
    <dbReference type="NCBI Taxonomy" id="652676"/>
    <lineage>
        <taxon>unclassified sequences</taxon>
        <taxon>metagenomes</taxon>
        <taxon>ecological metagenomes</taxon>
    </lineage>
</organism>
<evidence type="ECO:0000259" key="1">
    <source>
        <dbReference type="Pfam" id="PF11716"/>
    </source>
</evidence>
<sequence>MFQQPLDFRDESEALFELIGVLSDDELCRQTQFKLWTINDIITHLHMWNWAADLSLTDESALLEFIGRVNAAIPQIGMRQFETHWIDGLTGRALVSKWREYYTDMAARWVDADPKARLKWAGPDMSVLSSITARLMETWAHGQAVYDLLGIKRVDTARIHNIAVLGVNTFKWTFLNRGWTVPDQVPGVELVAPSGECWRWNESNPDDRVSGSATEFCQVVTQTRNISDTQLKVSGPVAERWMANAQCFAGPPETPPVAGTRAAST</sequence>
<dbReference type="InterPro" id="IPR017517">
    <property type="entry name" value="Maleyloyr_isom"/>
</dbReference>
<protein>
    <recommendedName>
        <fullName evidence="1">Mycothiol-dependent maleylpyruvate isomerase metal-binding domain-containing protein</fullName>
    </recommendedName>
</protein>
<proteinExistence type="predicted"/>
<dbReference type="NCBIfam" id="TIGR03083">
    <property type="entry name" value="maleylpyruvate isomerase family mycothiol-dependent enzyme"/>
    <property type="match status" value="1"/>
</dbReference>
<dbReference type="InterPro" id="IPR034660">
    <property type="entry name" value="DinB/YfiT-like"/>
</dbReference>
<dbReference type="GO" id="GO:0046872">
    <property type="term" value="F:metal ion binding"/>
    <property type="evidence" value="ECO:0007669"/>
    <property type="project" value="InterPro"/>
</dbReference>